<feature type="compositionally biased region" description="Low complexity" evidence="7">
    <location>
        <begin position="348"/>
        <end position="400"/>
    </location>
</feature>
<feature type="region of interest" description="Disordered" evidence="7">
    <location>
        <begin position="347"/>
        <end position="400"/>
    </location>
</feature>
<protein>
    <recommendedName>
        <fullName evidence="3">cellulase</fullName>
        <ecNumber evidence="3">3.2.1.4</ecNumber>
    </recommendedName>
</protein>
<keyword evidence="4 6" id="KW-0378">Hydrolase</keyword>
<dbReference type="InterPro" id="IPR017853">
    <property type="entry name" value="GH"/>
</dbReference>
<dbReference type="EC" id="3.2.1.4" evidence="3"/>
<accession>S3C379</accession>
<dbReference type="AlphaFoldDB" id="S3C379"/>
<evidence type="ECO:0000256" key="1">
    <source>
        <dbReference type="ARBA" id="ARBA00000966"/>
    </source>
</evidence>
<feature type="compositionally biased region" description="Low complexity" evidence="7">
    <location>
        <begin position="414"/>
        <end position="423"/>
    </location>
</feature>
<dbReference type="PROSITE" id="PS00659">
    <property type="entry name" value="GLYCOSYL_HYDROL_F5"/>
    <property type="match status" value="1"/>
</dbReference>
<keyword evidence="11" id="KW-1185">Reference proteome</keyword>
<dbReference type="STRING" id="1262450.S3C379"/>
<feature type="chain" id="PRO_5004506976" description="cellulase" evidence="8">
    <location>
        <begin position="19"/>
        <end position="459"/>
    </location>
</feature>
<evidence type="ECO:0000256" key="8">
    <source>
        <dbReference type="SAM" id="SignalP"/>
    </source>
</evidence>
<evidence type="ECO:0000313" key="10">
    <source>
        <dbReference type="EMBL" id="EPE07999.1"/>
    </source>
</evidence>
<dbReference type="VEuPathDB" id="FungiDB:F503_00782"/>
<dbReference type="InterPro" id="IPR001547">
    <property type="entry name" value="Glyco_hydro_5"/>
</dbReference>
<feature type="signal peptide" evidence="8">
    <location>
        <begin position="1"/>
        <end position="18"/>
    </location>
</feature>
<evidence type="ECO:0000256" key="2">
    <source>
        <dbReference type="ARBA" id="ARBA00005641"/>
    </source>
</evidence>
<dbReference type="Gene3D" id="3.20.20.80">
    <property type="entry name" value="Glycosidases"/>
    <property type="match status" value="1"/>
</dbReference>
<dbReference type="OMA" id="YTDNKLM"/>
<proteinExistence type="inferred from homology"/>
<dbReference type="PANTHER" id="PTHR34142">
    <property type="entry name" value="ENDO-BETA-1,4-GLUCANASE A"/>
    <property type="match status" value="1"/>
</dbReference>
<feature type="region of interest" description="Disordered" evidence="7">
    <location>
        <begin position="414"/>
        <end position="435"/>
    </location>
</feature>
<dbReference type="EMBL" id="KE148149">
    <property type="protein sequence ID" value="EPE07999.1"/>
    <property type="molecule type" value="Genomic_DNA"/>
</dbReference>
<sequence length="459" mass="47273">MFSVSSLLVLGLSAVAQAKVQFLGIAIAGGDIGCIIDGSCNLGQVEMPLSTLGGADGLGQMKHFVNDDGLNLFRLPTSWQYLINSEESASSVLDEGNAANYDQLVQACLSTGAYCMIDVHNFARFNGAVIGQGGPSDELFAGLWAALATKYAKEEKIIFEVTNEPHDLDIGLWVKTCQKVVTAIRKAGASSQMILLPGDNFDSAATLVSSGSADGLLSITNPDGSTDNLLLDIHKYLDVNNSGTLASCNTDNVGNFTALASYLREQGRQGLISETGASPQAQECFPAFCAQNTAINKNSDVFVGLVTWAAGSFGTDYVLTLTPTIDGNGNYVDNELMTECVLGPYGGSPSKTTKSATTAKKTSTAKPVASSSEPVSVSPSVSASSSSAKTSSSSSSSSSESACSSAYRRVSSSSAMSSGLPRSHCMRGPANPTSTPNAAGVVRAASNLAVAIAVGVALL</sequence>
<comment type="similarity">
    <text evidence="2 6">Belongs to the glycosyl hydrolase 5 (cellulase A) family.</text>
</comment>
<dbReference type="GO" id="GO:0008810">
    <property type="term" value="F:cellulase activity"/>
    <property type="evidence" value="ECO:0007669"/>
    <property type="project" value="UniProtKB-EC"/>
</dbReference>
<gene>
    <name evidence="10" type="ORF">F503_00782</name>
</gene>
<evidence type="ECO:0000256" key="4">
    <source>
        <dbReference type="ARBA" id="ARBA00022801"/>
    </source>
</evidence>
<dbReference type="Pfam" id="PF00150">
    <property type="entry name" value="Cellulase"/>
    <property type="match status" value="1"/>
</dbReference>
<evidence type="ECO:0000256" key="5">
    <source>
        <dbReference type="ARBA" id="ARBA00023295"/>
    </source>
</evidence>
<evidence type="ECO:0000256" key="6">
    <source>
        <dbReference type="RuleBase" id="RU361153"/>
    </source>
</evidence>
<dbReference type="InterPro" id="IPR018087">
    <property type="entry name" value="Glyco_hydro_5_CS"/>
</dbReference>
<evidence type="ECO:0000313" key="11">
    <source>
        <dbReference type="Proteomes" id="UP000016923"/>
    </source>
</evidence>
<organism evidence="10 11">
    <name type="scientific">Ophiostoma piceae (strain UAMH 11346)</name>
    <name type="common">Sap stain fungus</name>
    <dbReference type="NCBI Taxonomy" id="1262450"/>
    <lineage>
        <taxon>Eukaryota</taxon>
        <taxon>Fungi</taxon>
        <taxon>Dikarya</taxon>
        <taxon>Ascomycota</taxon>
        <taxon>Pezizomycotina</taxon>
        <taxon>Sordariomycetes</taxon>
        <taxon>Sordariomycetidae</taxon>
        <taxon>Ophiostomatales</taxon>
        <taxon>Ophiostomataceae</taxon>
        <taxon>Ophiostoma</taxon>
    </lineage>
</organism>
<dbReference type="eggNOG" id="ENOG502QXN4">
    <property type="taxonomic scope" value="Eukaryota"/>
</dbReference>
<dbReference type="SUPFAM" id="SSF51445">
    <property type="entry name" value="(Trans)glycosidases"/>
    <property type="match status" value="1"/>
</dbReference>
<name>S3C379_OPHP1</name>
<keyword evidence="8" id="KW-0732">Signal</keyword>
<feature type="domain" description="Glycoside hydrolase family 5" evidence="9">
    <location>
        <begin position="57"/>
        <end position="309"/>
    </location>
</feature>
<dbReference type="GO" id="GO:0009251">
    <property type="term" value="P:glucan catabolic process"/>
    <property type="evidence" value="ECO:0007669"/>
    <property type="project" value="TreeGrafter"/>
</dbReference>
<keyword evidence="5 6" id="KW-0326">Glycosidase</keyword>
<dbReference type="PANTHER" id="PTHR34142:SF5">
    <property type="entry name" value="CBM1 DOMAIN-CONTAINING PROTEIN"/>
    <property type="match status" value="1"/>
</dbReference>
<dbReference type="OrthoDB" id="5823761at2759"/>
<evidence type="ECO:0000259" key="9">
    <source>
        <dbReference type="Pfam" id="PF00150"/>
    </source>
</evidence>
<dbReference type="Proteomes" id="UP000016923">
    <property type="component" value="Unassembled WGS sequence"/>
</dbReference>
<reference evidence="10 11" key="1">
    <citation type="journal article" date="2013" name="BMC Genomics">
        <title>The genome and transcriptome of the pine saprophyte Ophiostoma piceae, and a comparison with the bark beetle-associated pine pathogen Grosmannia clavigera.</title>
        <authorList>
            <person name="Haridas S."/>
            <person name="Wang Y."/>
            <person name="Lim L."/>
            <person name="Massoumi Alamouti S."/>
            <person name="Jackman S."/>
            <person name="Docking R."/>
            <person name="Robertson G."/>
            <person name="Birol I."/>
            <person name="Bohlmann J."/>
            <person name="Breuil C."/>
        </authorList>
    </citation>
    <scope>NUCLEOTIDE SEQUENCE [LARGE SCALE GENOMIC DNA]</scope>
    <source>
        <strain evidence="10 11">UAMH 11346</strain>
    </source>
</reference>
<evidence type="ECO:0000256" key="3">
    <source>
        <dbReference type="ARBA" id="ARBA00012601"/>
    </source>
</evidence>
<dbReference type="HOGENOM" id="CLU_029718_1_1_1"/>
<comment type="catalytic activity">
    <reaction evidence="1">
        <text>Endohydrolysis of (1-&gt;4)-beta-D-glucosidic linkages in cellulose, lichenin and cereal beta-D-glucans.</text>
        <dbReference type="EC" id="3.2.1.4"/>
    </reaction>
</comment>
<evidence type="ECO:0000256" key="7">
    <source>
        <dbReference type="SAM" id="MobiDB-lite"/>
    </source>
</evidence>